<dbReference type="Proteomes" id="UP000317650">
    <property type="component" value="Chromosome 6"/>
</dbReference>
<comment type="similarity">
    <text evidence="1">Belongs to the LOB domain-containing protein family.</text>
</comment>
<dbReference type="PANTHER" id="PTHR31301:SF21">
    <property type="entry name" value="LOB DOMAIN-CONTAINING PROTEIN 27-RELATED"/>
    <property type="match status" value="1"/>
</dbReference>
<protein>
    <recommendedName>
        <fullName evidence="2">LOB domain-containing protein</fullName>
    </recommendedName>
</protein>
<dbReference type="EMBL" id="PYDT01000009">
    <property type="protein sequence ID" value="THU51391.1"/>
    <property type="molecule type" value="Genomic_DNA"/>
</dbReference>
<accession>A0A4S8IRZ1</accession>
<evidence type="ECO:0000259" key="2">
    <source>
        <dbReference type="PROSITE" id="PS50891"/>
    </source>
</evidence>
<feature type="domain" description="LOB" evidence="2">
    <location>
        <begin position="9"/>
        <end position="110"/>
    </location>
</feature>
<keyword evidence="4" id="KW-1185">Reference proteome</keyword>
<evidence type="ECO:0000313" key="4">
    <source>
        <dbReference type="Proteomes" id="UP000317650"/>
    </source>
</evidence>
<comment type="caution">
    <text evidence="3">The sequence shown here is derived from an EMBL/GenBank/DDBJ whole genome shotgun (WGS) entry which is preliminary data.</text>
</comment>
<dbReference type="Pfam" id="PF03195">
    <property type="entry name" value="LOB"/>
    <property type="match status" value="1"/>
</dbReference>
<dbReference type="InterPro" id="IPR004883">
    <property type="entry name" value="LOB"/>
</dbReference>
<organism evidence="3 4">
    <name type="scientific">Musa balbisiana</name>
    <name type="common">Banana</name>
    <dbReference type="NCBI Taxonomy" id="52838"/>
    <lineage>
        <taxon>Eukaryota</taxon>
        <taxon>Viridiplantae</taxon>
        <taxon>Streptophyta</taxon>
        <taxon>Embryophyta</taxon>
        <taxon>Tracheophyta</taxon>
        <taxon>Spermatophyta</taxon>
        <taxon>Magnoliopsida</taxon>
        <taxon>Liliopsida</taxon>
        <taxon>Zingiberales</taxon>
        <taxon>Musaceae</taxon>
        <taxon>Musa</taxon>
    </lineage>
</organism>
<dbReference type="PANTHER" id="PTHR31301">
    <property type="entry name" value="LOB DOMAIN-CONTAINING PROTEIN 4-RELATED"/>
    <property type="match status" value="1"/>
</dbReference>
<gene>
    <name evidence="3" type="ORF">C4D60_Mb06t30530</name>
</gene>
<evidence type="ECO:0000313" key="3">
    <source>
        <dbReference type="EMBL" id="THU51391.1"/>
    </source>
</evidence>
<sequence>MTVKGGTNQACAACKYQRRRCAADCPLAAYFPADQPKQFLNCHRLFGVSNILKIINRLDPPQQAEAMKSIIYEANIRDRDPVHGCLGLICTLHLQIHHLEKELEATNSQLLHHHRNHQLAASSSSSSTMIDGAASYLLLDNGISIVDSCSIADNNDINMKAAEPFWAHHSSALHAPMDDEISPYFDDIDEDGAYESRSNTCAHRLVRLPTIPITILMVTAYSILSTSSESPLKDTMRSAMAHVSRNELKSAAACFTLTSAVN</sequence>
<dbReference type="AlphaFoldDB" id="A0A4S8IRZ1"/>
<reference evidence="3 4" key="1">
    <citation type="journal article" date="2019" name="Nat. Plants">
        <title>Genome sequencing of Musa balbisiana reveals subgenome evolution and function divergence in polyploid bananas.</title>
        <authorList>
            <person name="Yao X."/>
        </authorList>
    </citation>
    <scope>NUCLEOTIDE SEQUENCE [LARGE SCALE GENOMIC DNA]</scope>
    <source>
        <strain evidence="4">cv. DH-PKW</strain>
        <tissue evidence="3">Leaves</tissue>
    </source>
</reference>
<evidence type="ECO:0000256" key="1">
    <source>
        <dbReference type="ARBA" id="ARBA00005474"/>
    </source>
</evidence>
<dbReference type="PROSITE" id="PS50891">
    <property type="entry name" value="LOB"/>
    <property type="match status" value="1"/>
</dbReference>
<name>A0A4S8IRZ1_MUSBA</name>
<proteinExistence type="inferred from homology"/>